<reference evidence="1 2" key="1">
    <citation type="submission" date="2018-06" db="EMBL/GenBank/DDBJ databases">
        <title>Draft genome sequence of Burkholderia reimsis strain BE51 isolated from a French agricultural soil.</title>
        <authorList>
            <person name="Esmaeel Q."/>
        </authorList>
    </citation>
    <scope>NUCLEOTIDE SEQUENCE [LARGE SCALE GENOMIC DNA]</scope>
    <source>
        <strain evidence="1 2">BE51</strain>
    </source>
</reference>
<proteinExistence type="predicted"/>
<name>A0A365R379_9BURK</name>
<dbReference type="Proteomes" id="UP000252458">
    <property type="component" value="Unassembled WGS sequence"/>
</dbReference>
<gene>
    <name evidence="1" type="ORF">DPV79_02310</name>
</gene>
<dbReference type="AlphaFoldDB" id="A0A365R379"/>
<keyword evidence="2" id="KW-1185">Reference proteome</keyword>
<evidence type="ECO:0000313" key="2">
    <source>
        <dbReference type="Proteomes" id="UP000252458"/>
    </source>
</evidence>
<dbReference type="EMBL" id="QMFZ01000001">
    <property type="protein sequence ID" value="RBB43145.1"/>
    <property type="molecule type" value="Genomic_DNA"/>
</dbReference>
<accession>A0A365R379</accession>
<evidence type="ECO:0000313" key="1">
    <source>
        <dbReference type="EMBL" id="RBB43145.1"/>
    </source>
</evidence>
<comment type="caution">
    <text evidence="1">The sequence shown here is derived from an EMBL/GenBank/DDBJ whole genome shotgun (WGS) entry which is preliminary data.</text>
</comment>
<sequence>MSTKPLTLENGKYWATCRERTVFAATANGYGDVFPGAEVIVKDGWATFTRDGVEVWNCSARYAAAHFDVQAA</sequence>
<protein>
    <submittedName>
        <fullName evidence="1">Uncharacterized protein</fullName>
    </submittedName>
</protein>
<organism evidence="1 2">
    <name type="scientific">Burkholderia reimsis</name>
    <dbReference type="NCBI Taxonomy" id="2234132"/>
    <lineage>
        <taxon>Bacteria</taxon>
        <taxon>Pseudomonadati</taxon>
        <taxon>Pseudomonadota</taxon>
        <taxon>Betaproteobacteria</taxon>
        <taxon>Burkholderiales</taxon>
        <taxon>Burkholderiaceae</taxon>
        <taxon>Burkholderia</taxon>
    </lineage>
</organism>